<proteinExistence type="predicted"/>
<name>A0A5B8RBZ2_9ZZZZ</name>
<accession>A0A5B8RBZ2</accession>
<sequence length="210" mass="22129">MPATLRTVAAACLAALMVSGCSVVQRPQTPPPRTLQLVEPAMLVPAESGPHGVLLVEPAEARAGYRDTGVVYREKPQTLDYFATARWAEPPAALLADAATDALAGAGLFHAVVAGPASVSADYRLQLELLYLEQDYRDGMPGSARLGVRARLLEGGRILASRQFSVTRIAEAAGPVPAAEAAGRATREWLTRLTRFVADTLPAARDDTGG</sequence>
<dbReference type="SUPFAM" id="SSF159594">
    <property type="entry name" value="XCC0632-like"/>
    <property type="match status" value="1"/>
</dbReference>
<evidence type="ECO:0000313" key="2">
    <source>
        <dbReference type="EMBL" id="QEA04217.1"/>
    </source>
</evidence>
<dbReference type="PROSITE" id="PS51257">
    <property type="entry name" value="PROKAR_LIPOPROTEIN"/>
    <property type="match status" value="1"/>
</dbReference>
<organism evidence="2">
    <name type="scientific">uncultured organism</name>
    <dbReference type="NCBI Taxonomy" id="155900"/>
    <lineage>
        <taxon>unclassified sequences</taxon>
        <taxon>environmental samples</taxon>
    </lineage>
</organism>
<feature type="domain" description="ABC-type transport auxiliary lipoprotein component" evidence="1">
    <location>
        <begin position="42"/>
        <end position="194"/>
    </location>
</feature>
<dbReference type="InterPro" id="IPR005586">
    <property type="entry name" value="ABC_trans_aux"/>
</dbReference>
<dbReference type="Pfam" id="PF03886">
    <property type="entry name" value="ABC_trans_aux"/>
    <property type="match status" value="1"/>
</dbReference>
<evidence type="ECO:0000259" key="1">
    <source>
        <dbReference type="Pfam" id="PF03886"/>
    </source>
</evidence>
<reference evidence="2" key="1">
    <citation type="submission" date="2019-06" db="EMBL/GenBank/DDBJ databases">
        <authorList>
            <person name="Murdoch R.W."/>
            <person name="Fathepure B."/>
        </authorList>
    </citation>
    <scope>NUCLEOTIDE SEQUENCE</scope>
</reference>
<dbReference type="EMBL" id="MN079081">
    <property type="protein sequence ID" value="QEA04217.1"/>
    <property type="molecule type" value="Genomic_DNA"/>
</dbReference>
<dbReference type="Gene3D" id="3.40.50.10610">
    <property type="entry name" value="ABC-type transport auxiliary lipoprotein component"/>
    <property type="match status" value="1"/>
</dbReference>
<gene>
    <name evidence="2" type="ORF">KBTEX_00521</name>
</gene>
<dbReference type="AlphaFoldDB" id="A0A5B8RBZ2"/>
<protein>
    <recommendedName>
        <fullName evidence="1">ABC-type transport auxiliary lipoprotein component domain-containing protein</fullName>
    </recommendedName>
</protein>